<dbReference type="Gene3D" id="3.30.470.10">
    <property type="match status" value="1"/>
</dbReference>
<dbReference type="InterPro" id="IPR043131">
    <property type="entry name" value="BCAT-like_N"/>
</dbReference>
<dbReference type="GO" id="GO:0003824">
    <property type="term" value="F:catalytic activity"/>
    <property type="evidence" value="ECO:0007669"/>
    <property type="project" value="InterPro"/>
</dbReference>
<sequence length="222" mass="25356">MFLETICILQGEIQNREGHQERMQRTASHFGFKAPGLPDLLSLLATELQISAEELRDTGGLQNIKDGIRGVTGQRQGSKVKCRIVYHESIREISFERYIPKLITSLKLVEASLDYSFKLADRSSLNDLLLQKGTCDEILITRNGFITDTSYSNVVLSRGEQFFTPENPLLNGTKRQKLLREGFIMEKAIHRDSLREYDRIYLINAMLDIEDNISLSVLNVIY</sequence>
<comment type="caution">
    <text evidence="1">The sequence shown here is derived from an EMBL/GenBank/DDBJ whole genome shotgun (WGS) entry which is preliminary data.</text>
</comment>
<organism evidence="1">
    <name type="scientific">bioreactor metagenome</name>
    <dbReference type="NCBI Taxonomy" id="1076179"/>
    <lineage>
        <taxon>unclassified sequences</taxon>
        <taxon>metagenomes</taxon>
        <taxon>ecological metagenomes</taxon>
    </lineage>
</organism>
<dbReference type="SUPFAM" id="SSF56752">
    <property type="entry name" value="D-aminoacid aminotransferase-like PLP-dependent enzymes"/>
    <property type="match status" value="1"/>
</dbReference>
<dbReference type="InterPro" id="IPR001544">
    <property type="entry name" value="Aminotrans_IV"/>
</dbReference>
<reference evidence="1" key="1">
    <citation type="submission" date="2019-08" db="EMBL/GenBank/DDBJ databases">
        <authorList>
            <person name="Kucharzyk K."/>
            <person name="Murdoch R.W."/>
            <person name="Higgins S."/>
            <person name="Loffler F."/>
        </authorList>
    </citation>
    <scope>NUCLEOTIDE SEQUENCE</scope>
</reference>
<protein>
    <recommendedName>
        <fullName evidence="2">Aminodeoxychorismate lyase</fullName>
    </recommendedName>
</protein>
<evidence type="ECO:0000313" key="1">
    <source>
        <dbReference type="EMBL" id="MPN23127.1"/>
    </source>
</evidence>
<dbReference type="EMBL" id="VSSQ01071533">
    <property type="protein sequence ID" value="MPN23127.1"/>
    <property type="molecule type" value="Genomic_DNA"/>
</dbReference>
<name>A0A645G892_9ZZZZ</name>
<dbReference type="AlphaFoldDB" id="A0A645G892"/>
<gene>
    <name evidence="1" type="ORF">SDC9_170513</name>
</gene>
<dbReference type="Gene3D" id="3.20.10.10">
    <property type="entry name" value="D-amino Acid Aminotransferase, subunit A, domain 2"/>
    <property type="match status" value="1"/>
</dbReference>
<accession>A0A645G892</accession>
<proteinExistence type="predicted"/>
<dbReference type="InterPro" id="IPR043132">
    <property type="entry name" value="BCAT-like_C"/>
</dbReference>
<evidence type="ECO:0008006" key="2">
    <source>
        <dbReference type="Google" id="ProtNLM"/>
    </source>
</evidence>
<dbReference type="InterPro" id="IPR036038">
    <property type="entry name" value="Aminotransferase-like"/>
</dbReference>
<dbReference type="Pfam" id="PF01063">
    <property type="entry name" value="Aminotran_4"/>
    <property type="match status" value="1"/>
</dbReference>